<sequence>MGLTELPDVFLAEICAGCSVADLGALLLVSRGYERLFHAYFVAACKRYCFLDFLTPTIAAYRMAAPIPTTWPKLYETFTSNRNMTWTACEPALSASLRKLKIDPTEYTVDGANLLRCGGHYLFGLWQIRFADVSIAPGNIDDDSYGTLEMGSWEKLRPLGSGPCPRRGHTATALPPLFVEKTVSFPDEDYDGHHWRRLLIFGGQAEGYPFQAFNDLYLCCQTKARGTGETRAYWVEPETAGLPPGPRCGHVATVLDPMTVLFSGGSSGTTPIPTLEIYLLHQLDGDYGDTGLGAYRWSQPVYDMYPPMGRTLHAVFQPDRAKHQLVVFGGKQIRESNGLLDCHYLSFCDDALTTCAWSTPALEGNAPKARRGHSSMTIGHRYLLVFGGQENESLALDNTTYELDAKRLRWTAPPVRGNPPSARRGHKLQYFGSRMVVQSGFVLNTDGRANVKLPDTDTHVLSFL</sequence>
<dbReference type="EMBL" id="JNBR01000670">
    <property type="protein sequence ID" value="OQR90123.1"/>
    <property type="molecule type" value="Genomic_DNA"/>
</dbReference>
<dbReference type="Pfam" id="PF24681">
    <property type="entry name" value="Kelch_KLHDC2_KLHL20_DRC7"/>
    <property type="match status" value="1"/>
</dbReference>
<dbReference type="SUPFAM" id="SSF117281">
    <property type="entry name" value="Kelch motif"/>
    <property type="match status" value="1"/>
</dbReference>
<dbReference type="PANTHER" id="PTHR46093">
    <property type="entry name" value="ACYL-COA-BINDING DOMAIN-CONTAINING PROTEIN 5"/>
    <property type="match status" value="1"/>
</dbReference>
<keyword evidence="2" id="KW-0677">Repeat</keyword>
<evidence type="ECO:0000313" key="4">
    <source>
        <dbReference type="Proteomes" id="UP000243579"/>
    </source>
</evidence>
<evidence type="ECO:0008006" key="5">
    <source>
        <dbReference type="Google" id="ProtNLM"/>
    </source>
</evidence>
<keyword evidence="1" id="KW-0880">Kelch repeat</keyword>
<organism evidence="3 4">
    <name type="scientific">Achlya hypogyna</name>
    <name type="common">Oomycete</name>
    <name type="synonym">Protoachlya hypogyna</name>
    <dbReference type="NCBI Taxonomy" id="1202772"/>
    <lineage>
        <taxon>Eukaryota</taxon>
        <taxon>Sar</taxon>
        <taxon>Stramenopiles</taxon>
        <taxon>Oomycota</taxon>
        <taxon>Saprolegniomycetes</taxon>
        <taxon>Saprolegniales</taxon>
        <taxon>Achlyaceae</taxon>
        <taxon>Achlya</taxon>
    </lineage>
</organism>
<dbReference type="PANTHER" id="PTHR46093:SF3">
    <property type="entry name" value="ACYL-COA-BINDING DOMAIN-CONTAINING PROTEIN 4"/>
    <property type="match status" value="1"/>
</dbReference>
<dbReference type="STRING" id="1202772.A0A1V9YWW7"/>
<evidence type="ECO:0000256" key="1">
    <source>
        <dbReference type="ARBA" id="ARBA00022441"/>
    </source>
</evidence>
<accession>A0A1V9YWW7</accession>
<reference evidence="3 4" key="1">
    <citation type="journal article" date="2014" name="Genome Biol. Evol.">
        <title>The secreted proteins of Achlya hypogyna and Thraustotheca clavata identify the ancestral oomycete secretome and reveal gene acquisitions by horizontal gene transfer.</title>
        <authorList>
            <person name="Misner I."/>
            <person name="Blouin N."/>
            <person name="Leonard G."/>
            <person name="Richards T.A."/>
            <person name="Lane C.E."/>
        </authorList>
    </citation>
    <scope>NUCLEOTIDE SEQUENCE [LARGE SCALE GENOMIC DNA]</scope>
    <source>
        <strain evidence="3 4">ATCC 48635</strain>
    </source>
</reference>
<dbReference type="OrthoDB" id="10251073at2759"/>
<evidence type="ECO:0000256" key="2">
    <source>
        <dbReference type="ARBA" id="ARBA00022737"/>
    </source>
</evidence>
<gene>
    <name evidence="3" type="ORF">ACHHYP_05796</name>
</gene>
<keyword evidence="4" id="KW-1185">Reference proteome</keyword>
<dbReference type="Gene3D" id="2.120.10.80">
    <property type="entry name" value="Kelch-type beta propeller"/>
    <property type="match status" value="2"/>
</dbReference>
<proteinExistence type="predicted"/>
<protein>
    <recommendedName>
        <fullName evidence="5">F-box domain-containing protein</fullName>
    </recommendedName>
</protein>
<evidence type="ECO:0000313" key="3">
    <source>
        <dbReference type="EMBL" id="OQR90123.1"/>
    </source>
</evidence>
<name>A0A1V9YWW7_ACHHY</name>
<dbReference type="Proteomes" id="UP000243579">
    <property type="component" value="Unassembled WGS sequence"/>
</dbReference>
<comment type="caution">
    <text evidence="3">The sequence shown here is derived from an EMBL/GenBank/DDBJ whole genome shotgun (WGS) entry which is preliminary data.</text>
</comment>
<dbReference type="AlphaFoldDB" id="A0A1V9YWW7"/>
<dbReference type="InterPro" id="IPR015915">
    <property type="entry name" value="Kelch-typ_b-propeller"/>
</dbReference>